<dbReference type="InterPro" id="IPR035992">
    <property type="entry name" value="Ricin_B-like_lectins"/>
</dbReference>
<reference evidence="1 2" key="1">
    <citation type="journal article" date="2019" name="Nat. Ecol. Evol.">
        <title>Megaphylogeny resolves global patterns of mushroom evolution.</title>
        <authorList>
            <person name="Varga T."/>
            <person name="Krizsan K."/>
            <person name="Foldi C."/>
            <person name="Dima B."/>
            <person name="Sanchez-Garcia M."/>
            <person name="Sanchez-Ramirez S."/>
            <person name="Szollosi G.J."/>
            <person name="Szarkandi J.G."/>
            <person name="Papp V."/>
            <person name="Albert L."/>
            <person name="Andreopoulos W."/>
            <person name="Angelini C."/>
            <person name="Antonin V."/>
            <person name="Barry K.W."/>
            <person name="Bougher N.L."/>
            <person name="Buchanan P."/>
            <person name="Buyck B."/>
            <person name="Bense V."/>
            <person name="Catcheside P."/>
            <person name="Chovatia M."/>
            <person name="Cooper J."/>
            <person name="Damon W."/>
            <person name="Desjardin D."/>
            <person name="Finy P."/>
            <person name="Geml J."/>
            <person name="Haridas S."/>
            <person name="Hughes K."/>
            <person name="Justo A."/>
            <person name="Karasinski D."/>
            <person name="Kautmanova I."/>
            <person name="Kiss B."/>
            <person name="Kocsube S."/>
            <person name="Kotiranta H."/>
            <person name="LaButti K.M."/>
            <person name="Lechner B.E."/>
            <person name="Liimatainen K."/>
            <person name="Lipzen A."/>
            <person name="Lukacs Z."/>
            <person name="Mihaltcheva S."/>
            <person name="Morgado L.N."/>
            <person name="Niskanen T."/>
            <person name="Noordeloos M.E."/>
            <person name="Ohm R.A."/>
            <person name="Ortiz-Santana B."/>
            <person name="Ovrebo C."/>
            <person name="Racz N."/>
            <person name="Riley R."/>
            <person name="Savchenko A."/>
            <person name="Shiryaev A."/>
            <person name="Soop K."/>
            <person name="Spirin V."/>
            <person name="Szebenyi C."/>
            <person name="Tomsovsky M."/>
            <person name="Tulloss R.E."/>
            <person name="Uehling J."/>
            <person name="Grigoriev I.V."/>
            <person name="Vagvolgyi C."/>
            <person name="Papp T."/>
            <person name="Martin F.M."/>
            <person name="Miettinen O."/>
            <person name="Hibbett D.S."/>
            <person name="Nagy L.G."/>
        </authorList>
    </citation>
    <scope>NUCLEOTIDE SEQUENCE [LARGE SCALE GENOMIC DNA]</scope>
    <source>
        <strain evidence="1 2">CBS 121175</strain>
    </source>
</reference>
<protein>
    <recommendedName>
        <fullName evidence="3">Ricin B lectin domain-containing protein</fullName>
    </recommendedName>
</protein>
<gene>
    <name evidence="1" type="ORF">FA15DRAFT_704791</name>
</gene>
<evidence type="ECO:0000313" key="1">
    <source>
        <dbReference type="EMBL" id="TFK24137.1"/>
    </source>
</evidence>
<dbReference type="AlphaFoldDB" id="A0A5C3KUY4"/>
<dbReference type="Proteomes" id="UP000307440">
    <property type="component" value="Unassembled WGS sequence"/>
</dbReference>
<accession>A0A5C3KUY4</accession>
<dbReference type="EMBL" id="ML210205">
    <property type="protein sequence ID" value="TFK24137.1"/>
    <property type="molecule type" value="Genomic_DNA"/>
</dbReference>
<proteinExistence type="predicted"/>
<dbReference type="CDD" id="cd23422">
    <property type="entry name" value="beta-trefoil_Ricin_MPL_CNL"/>
    <property type="match status" value="1"/>
</dbReference>
<dbReference type="OrthoDB" id="2131701at2759"/>
<dbReference type="Gene3D" id="2.80.10.50">
    <property type="match status" value="2"/>
</dbReference>
<organism evidence="1 2">
    <name type="scientific">Coprinopsis marcescibilis</name>
    <name type="common">Agaric fungus</name>
    <name type="synonym">Psathyrella marcescibilis</name>
    <dbReference type="NCBI Taxonomy" id="230819"/>
    <lineage>
        <taxon>Eukaryota</taxon>
        <taxon>Fungi</taxon>
        <taxon>Dikarya</taxon>
        <taxon>Basidiomycota</taxon>
        <taxon>Agaricomycotina</taxon>
        <taxon>Agaricomycetes</taxon>
        <taxon>Agaricomycetidae</taxon>
        <taxon>Agaricales</taxon>
        <taxon>Agaricineae</taxon>
        <taxon>Psathyrellaceae</taxon>
        <taxon>Coprinopsis</taxon>
    </lineage>
</organism>
<evidence type="ECO:0008006" key="3">
    <source>
        <dbReference type="Google" id="ProtNLM"/>
    </source>
</evidence>
<dbReference type="SUPFAM" id="SSF50370">
    <property type="entry name" value="Ricin B-like lectins"/>
    <property type="match status" value="2"/>
</dbReference>
<keyword evidence="2" id="KW-1185">Reference proteome</keyword>
<sequence>MASLEDGVIYRIISPHYRGVLELNERTKAVSVQDFTASSLQLWKATKSGAYWRLENVSTGFYLGAHLQTTVSNTSPVIGTQTKFRWKVEPAGVSKFPTALKEVHSVLLTIPFLSHGLDALEEQSYPGPPAIFWKLGTPNLADNQKWLFDPSQIVFSTPLDSPDDRNFSDVEPVLPLAHGKVYKIVNAQSRTVAHLEDDSGEVRGYRYNEGRNQLWEAVCEDESEPYLWSFKCILNELYLGLHGDRANKGTLIAGSPNSFTWRLVVNPLDGNLVEFYAPYSGLSMNLDGNKKAPGTVMELWSPHRARFWKFEEVEIKDRSQPLWLKDTPGAGTTQ</sequence>
<dbReference type="STRING" id="230819.A0A5C3KUY4"/>
<evidence type="ECO:0000313" key="2">
    <source>
        <dbReference type="Proteomes" id="UP000307440"/>
    </source>
</evidence>
<name>A0A5C3KUY4_COPMA</name>